<gene>
    <name evidence="1" type="ORF">SETIT_4G040600v2</name>
</gene>
<reference evidence="1" key="2">
    <citation type="submission" date="2015-07" db="EMBL/GenBank/DDBJ databases">
        <authorList>
            <person name="Noorani M."/>
        </authorList>
    </citation>
    <scope>NUCLEOTIDE SEQUENCE</scope>
    <source>
        <strain evidence="1">Yugu1</strain>
    </source>
</reference>
<sequence>MARVSASELEVLLRTFNSEHPGVVLGHGFLRAAAIVDGLRDRTTNEELGRFFEAFGDVRAVVADEGYRGERLGLVVCPDAGNCSAATNQTSDNYDSIVKVDSIGIDREFLIKAVRLPKRMQDVIRFSNVRNLMGVLFAVNPEVADDLQFNFLERSVLLIGVSSETTPRDLTTRCFGGRDVEAAVMIRDPETSERVGMVVFAEAGDATVVKNRQPMPRLYRTCILANSVNHVHQAVLEGSEDRERRKETSATMRSLIPPQYLQSGDSTDFHLRCLLLKNSSLVDLSQGLHHLCCVAEEKLQVSGRLCAAVVSEVLDAAILVYDDSQSTDKAYRSASRLPAGSLRLYDSSLFPMPAGKVVTRVSDQVPERGMLPELFTKPEYLGRVVSLRGIDANKWDARELVYYLTGCKLEALYIHRAERKVFAVFGSQSDVHLARLHKPRAWGKLCGWRLRFEDLDEACFQQTVPAPAPPEQKPYPGVPKEAIKLAKRLTRLSISHCSSGDTKGIAEGLIRLAAVSKPDVLLRKDFADTVVLLMGIDAGTIKPDLRSELVNAFGEVDLLRLHNEQGVALAVFKSQTAAAKLHQQPAETLRRFGVDRCEPIPGELDVAALVIGTSEMVRSFGETYGRVVSYVDSRSASAGTSSGD</sequence>
<dbReference type="OrthoDB" id="691272at2759"/>
<accession>A0A368QSI7</accession>
<protein>
    <submittedName>
        <fullName evidence="1">Uncharacterized protein</fullName>
    </submittedName>
</protein>
<dbReference type="AlphaFoldDB" id="A0A368QSI7"/>
<evidence type="ECO:0000313" key="1">
    <source>
        <dbReference type="EMBL" id="RCV20240.1"/>
    </source>
</evidence>
<dbReference type="EMBL" id="CM003531">
    <property type="protein sequence ID" value="RCV20240.1"/>
    <property type="molecule type" value="Genomic_DNA"/>
</dbReference>
<proteinExistence type="predicted"/>
<organism evidence="1">
    <name type="scientific">Setaria italica</name>
    <name type="common">Foxtail millet</name>
    <name type="synonym">Panicum italicum</name>
    <dbReference type="NCBI Taxonomy" id="4555"/>
    <lineage>
        <taxon>Eukaryota</taxon>
        <taxon>Viridiplantae</taxon>
        <taxon>Streptophyta</taxon>
        <taxon>Embryophyta</taxon>
        <taxon>Tracheophyta</taxon>
        <taxon>Spermatophyta</taxon>
        <taxon>Magnoliopsida</taxon>
        <taxon>Liliopsida</taxon>
        <taxon>Poales</taxon>
        <taxon>Poaceae</taxon>
        <taxon>PACMAD clade</taxon>
        <taxon>Panicoideae</taxon>
        <taxon>Panicodae</taxon>
        <taxon>Paniceae</taxon>
        <taxon>Cenchrinae</taxon>
        <taxon>Setaria</taxon>
    </lineage>
</organism>
<reference evidence="1" key="1">
    <citation type="journal article" date="2012" name="Nat. Biotechnol.">
        <title>Reference genome sequence of the model plant Setaria.</title>
        <authorList>
            <person name="Bennetzen J.L."/>
            <person name="Schmutz J."/>
            <person name="Wang H."/>
            <person name="Percifield R."/>
            <person name="Hawkins J."/>
            <person name="Pontaroli A.C."/>
            <person name="Estep M."/>
            <person name="Feng L."/>
            <person name="Vaughn J.N."/>
            <person name="Grimwood J."/>
            <person name="Jenkins J."/>
            <person name="Barry K."/>
            <person name="Lindquist E."/>
            <person name="Hellsten U."/>
            <person name="Deshpande S."/>
            <person name="Wang X."/>
            <person name="Wu X."/>
            <person name="Mitros T."/>
            <person name="Triplett J."/>
            <person name="Yang X."/>
            <person name="Ye C.Y."/>
            <person name="Mauro-Herrera M."/>
            <person name="Wang L."/>
            <person name="Li P."/>
            <person name="Sharma M."/>
            <person name="Sharma R."/>
            <person name="Ronald P.C."/>
            <person name="Panaud O."/>
            <person name="Kellogg E.A."/>
            <person name="Brutnell T.P."/>
            <person name="Doust A.N."/>
            <person name="Tuskan G.A."/>
            <person name="Rokhsar D."/>
            <person name="Devos K.M."/>
        </authorList>
    </citation>
    <scope>NUCLEOTIDE SEQUENCE [LARGE SCALE GENOMIC DNA]</scope>
    <source>
        <strain evidence="1">Yugu1</strain>
    </source>
</reference>
<name>A0A368QSI7_SETIT</name>